<dbReference type="Pfam" id="PF03259">
    <property type="entry name" value="Robl_LC7"/>
    <property type="match status" value="1"/>
</dbReference>
<protein>
    <submittedName>
        <fullName evidence="3">Roadblock/LC7 domain-containing protein</fullName>
    </submittedName>
</protein>
<dbReference type="Gene3D" id="3.30.450.30">
    <property type="entry name" value="Dynein light chain 2a, cytoplasmic"/>
    <property type="match status" value="1"/>
</dbReference>
<evidence type="ECO:0000256" key="1">
    <source>
        <dbReference type="SAM" id="MobiDB-lite"/>
    </source>
</evidence>
<gene>
    <name evidence="3" type="ORF">IF129_06845</name>
</gene>
<proteinExistence type="predicted"/>
<dbReference type="PANTHER" id="PTHR36222:SF1">
    <property type="entry name" value="SERINE PROTEASE INHIBITOR RV3364C"/>
    <property type="match status" value="1"/>
</dbReference>
<feature type="domain" description="Roadblock/LAMTOR2" evidence="2">
    <location>
        <begin position="33"/>
        <end position="121"/>
    </location>
</feature>
<dbReference type="Proteomes" id="UP000632289">
    <property type="component" value="Unassembled WGS sequence"/>
</dbReference>
<keyword evidence="4" id="KW-1185">Reference proteome</keyword>
<name>A0A927IBR0_9ACTN</name>
<dbReference type="InterPro" id="IPR004942">
    <property type="entry name" value="Roadblock/LAMTOR2_dom"/>
</dbReference>
<accession>A0A927IBR0</accession>
<dbReference type="EMBL" id="JACXYU010000002">
    <property type="protein sequence ID" value="MBD3931277.1"/>
    <property type="molecule type" value="Genomic_DNA"/>
</dbReference>
<evidence type="ECO:0000313" key="4">
    <source>
        <dbReference type="Proteomes" id="UP000632289"/>
    </source>
</evidence>
<sequence length="150" mass="15572">MRRALRQRPVGERTPPPPPPPPAPPRPPRADVFDELLRLRARLPQVTGALAASVDGLVLASDTARVDPEPLAAVTAASLGVAVRLADVTGQGGFHELVVRAEGGYVATYAAGTTAVLTVLAEPRSNVGRVHLEARRAGARIGALLEDAAS</sequence>
<comment type="caution">
    <text evidence="3">The sequence shown here is derived from an EMBL/GenBank/DDBJ whole genome shotgun (WGS) entry which is preliminary data.</text>
</comment>
<dbReference type="InterPro" id="IPR053141">
    <property type="entry name" value="Mycobact_SerProt_Inhib_Rv3364c"/>
</dbReference>
<dbReference type="SUPFAM" id="SSF103196">
    <property type="entry name" value="Roadblock/LC7 domain"/>
    <property type="match status" value="1"/>
</dbReference>
<reference evidence="3" key="1">
    <citation type="submission" date="2020-09" db="EMBL/GenBank/DDBJ databases">
        <title>Secondary metabolite and genome analysis of marine Streptomyces chumphonensis KK1-2T.</title>
        <authorList>
            <person name="Phongsopitanun W."/>
            <person name="Kanchanasin P."/>
            <person name="Pittayakhajonwut P."/>
            <person name="Suwanborirux K."/>
            <person name="Tanasupawat S."/>
        </authorList>
    </citation>
    <scope>NUCLEOTIDE SEQUENCE</scope>
    <source>
        <strain evidence="3">KK1-2</strain>
    </source>
</reference>
<dbReference type="AlphaFoldDB" id="A0A927IBR0"/>
<dbReference type="PANTHER" id="PTHR36222">
    <property type="entry name" value="SERINE PROTEASE INHIBITOR RV3364C"/>
    <property type="match status" value="1"/>
</dbReference>
<evidence type="ECO:0000259" key="2">
    <source>
        <dbReference type="SMART" id="SM00960"/>
    </source>
</evidence>
<dbReference type="SMART" id="SM00960">
    <property type="entry name" value="Robl_LC7"/>
    <property type="match status" value="1"/>
</dbReference>
<feature type="region of interest" description="Disordered" evidence="1">
    <location>
        <begin position="1"/>
        <end position="30"/>
    </location>
</feature>
<organism evidence="3 4">
    <name type="scientific">Streptomyces chumphonensis</name>
    <dbReference type="NCBI Taxonomy" id="1214925"/>
    <lineage>
        <taxon>Bacteria</taxon>
        <taxon>Bacillati</taxon>
        <taxon>Actinomycetota</taxon>
        <taxon>Actinomycetes</taxon>
        <taxon>Kitasatosporales</taxon>
        <taxon>Streptomycetaceae</taxon>
        <taxon>Streptomyces</taxon>
    </lineage>
</organism>
<feature type="compositionally biased region" description="Pro residues" evidence="1">
    <location>
        <begin position="14"/>
        <end position="27"/>
    </location>
</feature>
<evidence type="ECO:0000313" key="3">
    <source>
        <dbReference type="EMBL" id="MBD3931277.1"/>
    </source>
</evidence>